<keyword evidence="1" id="KW-0862">Zinc</keyword>
<evidence type="ECO:0000259" key="3">
    <source>
        <dbReference type="PROSITE" id="PS50158"/>
    </source>
</evidence>
<gene>
    <name evidence="5" type="primary">LOC104751022</name>
</gene>
<evidence type="ECO:0000256" key="1">
    <source>
        <dbReference type="PROSITE-ProRule" id="PRU00047"/>
    </source>
</evidence>
<reference evidence="5" key="2">
    <citation type="submission" date="2025-08" db="UniProtKB">
        <authorList>
            <consortium name="RefSeq"/>
        </authorList>
    </citation>
    <scope>IDENTIFICATION</scope>
    <source>
        <tissue evidence="5">Leaf</tissue>
    </source>
</reference>
<keyword evidence="1" id="KW-0863">Zinc-finger</keyword>
<keyword evidence="1" id="KW-0479">Metal-binding</keyword>
<feature type="compositionally biased region" description="Polar residues" evidence="2">
    <location>
        <begin position="314"/>
        <end position="338"/>
    </location>
</feature>
<dbReference type="RefSeq" id="XP_010471196.1">
    <property type="nucleotide sequence ID" value="XM_010472894.1"/>
</dbReference>
<accession>A0ABM0WHL6</accession>
<evidence type="ECO:0000313" key="5">
    <source>
        <dbReference type="RefSeq" id="XP_010471196.1"/>
    </source>
</evidence>
<feature type="compositionally biased region" description="Low complexity" evidence="2">
    <location>
        <begin position="361"/>
        <end position="372"/>
    </location>
</feature>
<dbReference type="Proteomes" id="UP000694864">
    <property type="component" value="Chromosome 2"/>
</dbReference>
<evidence type="ECO:0000256" key="2">
    <source>
        <dbReference type="SAM" id="MobiDB-lite"/>
    </source>
</evidence>
<proteinExistence type="predicted"/>
<evidence type="ECO:0000313" key="4">
    <source>
        <dbReference type="Proteomes" id="UP000694864"/>
    </source>
</evidence>
<keyword evidence="4" id="KW-1185">Reference proteome</keyword>
<dbReference type="GeneID" id="104751022"/>
<reference evidence="4" key="1">
    <citation type="journal article" date="2014" name="Nat. Commun.">
        <title>The emerging biofuel crop Camelina sativa retains a highly undifferentiated hexaploid genome structure.</title>
        <authorList>
            <person name="Kagale S."/>
            <person name="Koh C."/>
            <person name="Nixon J."/>
            <person name="Bollina V."/>
            <person name="Clarke W.E."/>
            <person name="Tuteja R."/>
            <person name="Spillane C."/>
            <person name="Robinson S.J."/>
            <person name="Links M.G."/>
            <person name="Clarke C."/>
            <person name="Higgins E.E."/>
            <person name="Huebert T."/>
            <person name="Sharpe A.G."/>
            <person name="Parkin I.A."/>
        </authorList>
    </citation>
    <scope>NUCLEOTIDE SEQUENCE [LARGE SCALE GENOMIC DNA]</scope>
    <source>
        <strain evidence="4">cv. DH55</strain>
    </source>
</reference>
<organism evidence="4 5">
    <name type="scientific">Camelina sativa</name>
    <name type="common">False flax</name>
    <name type="synonym">Myagrum sativum</name>
    <dbReference type="NCBI Taxonomy" id="90675"/>
    <lineage>
        <taxon>Eukaryota</taxon>
        <taxon>Viridiplantae</taxon>
        <taxon>Streptophyta</taxon>
        <taxon>Embryophyta</taxon>
        <taxon>Tracheophyta</taxon>
        <taxon>Spermatophyta</taxon>
        <taxon>Magnoliopsida</taxon>
        <taxon>eudicotyledons</taxon>
        <taxon>Gunneridae</taxon>
        <taxon>Pentapetalae</taxon>
        <taxon>rosids</taxon>
        <taxon>malvids</taxon>
        <taxon>Brassicales</taxon>
        <taxon>Brassicaceae</taxon>
        <taxon>Camelineae</taxon>
        <taxon>Camelina</taxon>
    </lineage>
</organism>
<dbReference type="InterPro" id="IPR029472">
    <property type="entry name" value="Copia-like_N"/>
</dbReference>
<dbReference type="PANTHER" id="PTHR37610">
    <property type="entry name" value="CCHC-TYPE DOMAIN-CONTAINING PROTEIN"/>
    <property type="match status" value="1"/>
</dbReference>
<name>A0ABM0WHL6_CAMSA</name>
<dbReference type="PANTHER" id="PTHR37610:SF97">
    <property type="entry name" value="RETROTRANSPOSON GAG DOMAIN-CONTAINING PROTEIN"/>
    <property type="match status" value="1"/>
</dbReference>
<protein>
    <submittedName>
        <fullName evidence="5">Uncharacterized protein LOC104751022</fullName>
    </submittedName>
</protein>
<dbReference type="Pfam" id="PF14244">
    <property type="entry name" value="Retrotran_gag_3"/>
    <property type="match status" value="1"/>
</dbReference>
<dbReference type="PROSITE" id="PS50158">
    <property type="entry name" value="ZF_CCHC"/>
    <property type="match status" value="1"/>
</dbReference>
<dbReference type="InterPro" id="IPR001878">
    <property type="entry name" value="Znf_CCHC"/>
</dbReference>
<sequence>MESANTGMTYATYQYENPYFLHSRDHAGLILVSDRLCTGAEFTSWRRSVRMGLNVRNKLGFIDGTILKPASDHRDFGSWSRCYDMVSTWLMNSVSKEISASLLFIPTAEGIWKNVLARFKQDDAPRVFEIEQRLNSIQQGALDVTTYYTRLVTLWEEHKNYVELPVCTCGRCECNAATLWEKLQERSRVTKFLMGLNDSYDATRRHILMLQPIPTIETAFNMVTQDERHHSIKPLPRSDNVVFQTTGLAPLLPQGYQSPVDNAANAVQGGYRSRPPKPICTHCGQNGHVINKCFKLHGYPPGYIPGFKSSLSNYQSQRHLAPSQPSQPRGFSQSQQRPHTVANVMSDPMSGLDPMNGPITSSSQAQSSSSASTVSNLDLHNMTPTQVQDLIKHLTAHVRVSENPAPSPSTASVTVHGVMAVQSTSVSGVTVSLPNGTRVDITHTGTVPVSSSLILTDVLHVPTFKFNLISEFIQGLTIGRGTLMHKLYILQLDASSLAVSKSPASLNFSGSLVVDGHLWH</sequence>
<feature type="domain" description="CCHC-type" evidence="3">
    <location>
        <begin position="280"/>
        <end position="293"/>
    </location>
</feature>
<feature type="region of interest" description="Disordered" evidence="2">
    <location>
        <begin position="314"/>
        <end position="376"/>
    </location>
</feature>